<dbReference type="Pfam" id="PF17919">
    <property type="entry name" value="RT_RNaseH_2"/>
    <property type="match status" value="1"/>
</dbReference>
<proteinExistence type="predicted"/>
<dbReference type="OrthoDB" id="6142245at2759"/>
<evidence type="ECO:0000259" key="2">
    <source>
        <dbReference type="Pfam" id="PF00078"/>
    </source>
</evidence>
<accession>A0A5B6X4X3</accession>
<evidence type="ECO:0000313" key="5">
    <source>
        <dbReference type="Proteomes" id="UP000325315"/>
    </source>
</evidence>
<reference evidence="5" key="1">
    <citation type="journal article" date="2019" name="Plant Biotechnol. J.">
        <title>Genome sequencing of the Australian wild diploid species Gossypium australe highlights disease resistance and delayed gland morphogenesis.</title>
        <authorList>
            <person name="Cai Y."/>
            <person name="Cai X."/>
            <person name="Wang Q."/>
            <person name="Wang P."/>
            <person name="Zhang Y."/>
            <person name="Cai C."/>
            <person name="Xu Y."/>
            <person name="Wang K."/>
            <person name="Zhou Z."/>
            <person name="Wang C."/>
            <person name="Geng S."/>
            <person name="Li B."/>
            <person name="Dong Q."/>
            <person name="Hou Y."/>
            <person name="Wang H."/>
            <person name="Ai P."/>
            <person name="Liu Z."/>
            <person name="Yi F."/>
            <person name="Sun M."/>
            <person name="An G."/>
            <person name="Cheng J."/>
            <person name="Zhang Y."/>
            <person name="Shi Q."/>
            <person name="Xie Y."/>
            <person name="Shi X."/>
            <person name="Chang Y."/>
            <person name="Huang F."/>
            <person name="Chen Y."/>
            <person name="Hong S."/>
            <person name="Mi L."/>
            <person name="Sun Q."/>
            <person name="Zhang L."/>
            <person name="Zhou B."/>
            <person name="Peng R."/>
            <person name="Zhang X."/>
            <person name="Liu F."/>
        </authorList>
    </citation>
    <scope>NUCLEOTIDE SEQUENCE [LARGE SCALE GENOMIC DNA]</scope>
    <source>
        <strain evidence="5">cv. PA1801</strain>
    </source>
</reference>
<dbReference type="InterPro" id="IPR041577">
    <property type="entry name" value="RT_RNaseH_2"/>
</dbReference>
<evidence type="ECO:0000259" key="3">
    <source>
        <dbReference type="Pfam" id="PF17919"/>
    </source>
</evidence>
<name>A0A5B6X4X3_9ROSI</name>
<feature type="domain" description="Reverse transcriptase/retrotransposon-derived protein RNase H-like" evidence="3">
    <location>
        <begin position="507"/>
        <end position="588"/>
    </location>
</feature>
<dbReference type="Gene3D" id="3.10.10.10">
    <property type="entry name" value="HIV Type 1 Reverse Transcriptase, subunit A, domain 1"/>
    <property type="match status" value="1"/>
</dbReference>
<evidence type="ECO:0000313" key="4">
    <source>
        <dbReference type="EMBL" id="KAA3487947.1"/>
    </source>
</evidence>
<dbReference type="Pfam" id="PF08284">
    <property type="entry name" value="RVP_2"/>
    <property type="match status" value="1"/>
</dbReference>
<dbReference type="InterPro" id="IPR053134">
    <property type="entry name" value="RNA-dir_DNA_polymerase"/>
</dbReference>
<sequence>MNKSFQSSSKKLRDLYAHSKASARYPNRDRGKQYLGSKAQTTSIASIGNARSNKLEYQNCGRRHPGERRMNNRVCFKCGSQDQFFRDCPEMVEKDNFQNGRLSNTVARGRLVRNMENGTCTRAPTRAYAIRAREDASSPTVITGTFSLYDTNVVELIDLGSNHSYICMNLVSSKNLPVESVSNPLGKYVLVDKVCKSCPLMIRVIELKCQNNEIILVESGELTIVISSISAQRFIRKGCEAFLAYVLNTKVSKLKIESVPVVCEYPDVFPEELPGLAPVRVVEFAIDLLQELTDKGFLRPSFSPRGAPVLFFKKKDGSMRLCIDYCQLNKVTIMNMYLLPRIDDFFDQLKGATAFSKIEFRSGYYQLRVKDSNVSKIAFRTRYGHYEFLVMPFGLTNAPTVFMDLMNRIFRPYLDNEIEHAEHLRIVLQTLRDKKLFAKFNKSEFWLQEVKFLGHIVLAEGIRVDPSKILAIIDWKSPRNVSELRRVLAMICQRILDDCYTNEKISKKCQKSFEQLKTLLTEALVLVQPESGKEFVIFSDSSLNVLGCVLIQDGKVIAYALRQLTLHEKNYPKHYLELAAIMFALKIW</sequence>
<comment type="caution">
    <text evidence="4">The sequence shown here is derived from an EMBL/GenBank/DDBJ whole genome shotgun (WGS) entry which is preliminary data.</text>
</comment>
<keyword evidence="5" id="KW-1185">Reference proteome</keyword>
<feature type="region of interest" description="Disordered" evidence="1">
    <location>
        <begin position="18"/>
        <end position="40"/>
    </location>
</feature>
<feature type="domain" description="Reverse transcriptase" evidence="2">
    <location>
        <begin position="313"/>
        <end position="456"/>
    </location>
</feature>
<evidence type="ECO:0000256" key="1">
    <source>
        <dbReference type="SAM" id="MobiDB-lite"/>
    </source>
</evidence>
<dbReference type="SUPFAM" id="SSF56672">
    <property type="entry name" value="DNA/RNA polymerases"/>
    <property type="match status" value="1"/>
</dbReference>
<dbReference type="Proteomes" id="UP000325315">
    <property type="component" value="Unassembled WGS sequence"/>
</dbReference>
<dbReference type="PANTHER" id="PTHR24559:SF444">
    <property type="entry name" value="REVERSE TRANSCRIPTASE DOMAIN-CONTAINING PROTEIN"/>
    <property type="match status" value="1"/>
</dbReference>
<dbReference type="InterPro" id="IPR043128">
    <property type="entry name" value="Rev_trsase/Diguanyl_cyclase"/>
</dbReference>
<dbReference type="PANTHER" id="PTHR24559">
    <property type="entry name" value="TRANSPOSON TY3-I GAG-POL POLYPROTEIN"/>
    <property type="match status" value="1"/>
</dbReference>
<dbReference type="CDD" id="cd01647">
    <property type="entry name" value="RT_LTR"/>
    <property type="match status" value="1"/>
</dbReference>
<dbReference type="EMBL" id="SMMG02000001">
    <property type="protein sequence ID" value="KAA3487947.1"/>
    <property type="molecule type" value="Genomic_DNA"/>
</dbReference>
<dbReference type="Gene3D" id="3.30.70.270">
    <property type="match status" value="1"/>
</dbReference>
<organism evidence="4 5">
    <name type="scientific">Gossypium australe</name>
    <dbReference type="NCBI Taxonomy" id="47621"/>
    <lineage>
        <taxon>Eukaryota</taxon>
        <taxon>Viridiplantae</taxon>
        <taxon>Streptophyta</taxon>
        <taxon>Embryophyta</taxon>
        <taxon>Tracheophyta</taxon>
        <taxon>Spermatophyta</taxon>
        <taxon>Magnoliopsida</taxon>
        <taxon>eudicotyledons</taxon>
        <taxon>Gunneridae</taxon>
        <taxon>Pentapetalae</taxon>
        <taxon>rosids</taxon>
        <taxon>malvids</taxon>
        <taxon>Malvales</taxon>
        <taxon>Malvaceae</taxon>
        <taxon>Malvoideae</taxon>
        <taxon>Gossypium</taxon>
    </lineage>
</organism>
<protein>
    <submittedName>
        <fullName evidence="4">DNA/RNA polymerases superfamily protein</fullName>
    </submittedName>
</protein>
<dbReference type="InterPro" id="IPR043502">
    <property type="entry name" value="DNA/RNA_pol_sf"/>
</dbReference>
<gene>
    <name evidence="4" type="ORF">EPI10_031738</name>
</gene>
<dbReference type="InterPro" id="IPR000477">
    <property type="entry name" value="RT_dom"/>
</dbReference>
<dbReference type="Pfam" id="PF00078">
    <property type="entry name" value="RVT_1"/>
    <property type="match status" value="1"/>
</dbReference>
<dbReference type="AlphaFoldDB" id="A0A5B6X4X3"/>